<evidence type="ECO:0000256" key="2">
    <source>
        <dbReference type="ARBA" id="ARBA00022516"/>
    </source>
</evidence>
<dbReference type="GO" id="GO:0032259">
    <property type="term" value="P:methylation"/>
    <property type="evidence" value="ECO:0007669"/>
    <property type="project" value="UniProtKB-KW"/>
</dbReference>
<dbReference type="GO" id="GO:0012505">
    <property type="term" value="C:endomembrane system"/>
    <property type="evidence" value="ECO:0007669"/>
    <property type="project" value="UniProtKB-SubCell"/>
</dbReference>
<evidence type="ECO:0000256" key="1">
    <source>
        <dbReference type="ARBA" id="ARBA00004127"/>
    </source>
</evidence>
<evidence type="ECO:0000256" key="5">
    <source>
        <dbReference type="ARBA" id="ARBA00022692"/>
    </source>
</evidence>
<keyword evidence="4" id="KW-0949">S-adenosyl-L-methionine</keyword>
<dbReference type="Pfam" id="PF04191">
    <property type="entry name" value="PEMT"/>
    <property type="match status" value="1"/>
</dbReference>
<evidence type="ECO:0000256" key="11">
    <source>
        <dbReference type="ARBA" id="ARBA00023264"/>
    </source>
</evidence>
<dbReference type="AlphaFoldDB" id="A0A3N4I6A6"/>
<dbReference type="OrthoDB" id="422086at2759"/>
<evidence type="ECO:0000256" key="7">
    <source>
        <dbReference type="ARBA" id="ARBA00022989"/>
    </source>
</evidence>
<evidence type="ECO:0000313" key="13">
    <source>
        <dbReference type="EMBL" id="RPA80218.1"/>
    </source>
</evidence>
<keyword evidence="6" id="KW-0256">Endoplasmic reticulum</keyword>
<evidence type="ECO:0000256" key="12">
    <source>
        <dbReference type="SAM" id="Phobius"/>
    </source>
</evidence>
<feature type="transmembrane region" description="Helical" evidence="12">
    <location>
        <begin position="147"/>
        <end position="180"/>
    </location>
</feature>
<organism evidence="13 14">
    <name type="scientific">Ascobolus immersus RN42</name>
    <dbReference type="NCBI Taxonomy" id="1160509"/>
    <lineage>
        <taxon>Eukaryota</taxon>
        <taxon>Fungi</taxon>
        <taxon>Dikarya</taxon>
        <taxon>Ascomycota</taxon>
        <taxon>Pezizomycotina</taxon>
        <taxon>Pezizomycetes</taxon>
        <taxon>Pezizales</taxon>
        <taxon>Ascobolaceae</taxon>
        <taxon>Ascobolus</taxon>
    </lineage>
</organism>
<keyword evidence="8" id="KW-0443">Lipid metabolism</keyword>
<accession>A0A3N4I6A6</accession>
<evidence type="ECO:0000256" key="8">
    <source>
        <dbReference type="ARBA" id="ARBA00023098"/>
    </source>
</evidence>
<dbReference type="PANTHER" id="PTHR43847:SF1">
    <property type="entry name" value="BLL3993 PROTEIN"/>
    <property type="match status" value="1"/>
</dbReference>
<evidence type="ECO:0000256" key="3">
    <source>
        <dbReference type="ARBA" id="ARBA00022603"/>
    </source>
</evidence>
<evidence type="ECO:0000313" key="14">
    <source>
        <dbReference type="Proteomes" id="UP000275078"/>
    </source>
</evidence>
<reference evidence="13 14" key="1">
    <citation type="journal article" date="2018" name="Nat. Ecol. Evol.">
        <title>Pezizomycetes genomes reveal the molecular basis of ectomycorrhizal truffle lifestyle.</title>
        <authorList>
            <person name="Murat C."/>
            <person name="Payen T."/>
            <person name="Noel B."/>
            <person name="Kuo A."/>
            <person name="Morin E."/>
            <person name="Chen J."/>
            <person name="Kohler A."/>
            <person name="Krizsan K."/>
            <person name="Balestrini R."/>
            <person name="Da Silva C."/>
            <person name="Montanini B."/>
            <person name="Hainaut M."/>
            <person name="Levati E."/>
            <person name="Barry K.W."/>
            <person name="Belfiori B."/>
            <person name="Cichocki N."/>
            <person name="Clum A."/>
            <person name="Dockter R.B."/>
            <person name="Fauchery L."/>
            <person name="Guy J."/>
            <person name="Iotti M."/>
            <person name="Le Tacon F."/>
            <person name="Lindquist E.A."/>
            <person name="Lipzen A."/>
            <person name="Malagnac F."/>
            <person name="Mello A."/>
            <person name="Molinier V."/>
            <person name="Miyauchi S."/>
            <person name="Poulain J."/>
            <person name="Riccioni C."/>
            <person name="Rubini A."/>
            <person name="Sitrit Y."/>
            <person name="Splivallo R."/>
            <person name="Traeger S."/>
            <person name="Wang M."/>
            <person name="Zifcakova L."/>
            <person name="Wipf D."/>
            <person name="Zambonelli A."/>
            <person name="Paolocci F."/>
            <person name="Nowrousian M."/>
            <person name="Ottonello S."/>
            <person name="Baldrian P."/>
            <person name="Spatafora J.W."/>
            <person name="Henrissat B."/>
            <person name="Nagy L.G."/>
            <person name="Aury J.M."/>
            <person name="Wincker P."/>
            <person name="Grigoriev I.V."/>
            <person name="Bonfante P."/>
            <person name="Martin F.M."/>
        </authorList>
    </citation>
    <scope>NUCLEOTIDE SEQUENCE [LARGE SCALE GENOMIC DNA]</scope>
    <source>
        <strain evidence="13 14">RN42</strain>
    </source>
</reference>
<evidence type="ECO:0000256" key="6">
    <source>
        <dbReference type="ARBA" id="ARBA00022824"/>
    </source>
</evidence>
<feature type="transmembrane region" description="Helical" evidence="12">
    <location>
        <begin position="95"/>
        <end position="116"/>
    </location>
</feature>
<evidence type="ECO:0008006" key="15">
    <source>
        <dbReference type="Google" id="ProtNLM"/>
    </source>
</evidence>
<keyword evidence="7 12" id="KW-1133">Transmembrane helix</keyword>
<name>A0A3N4I6A6_ASCIM</name>
<dbReference type="GO" id="GO:0006656">
    <property type="term" value="P:phosphatidylcholine biosynthetic process"/>
    <property type="evidence" value="ECO:0007669"/>
    <property type="project" value="UniProtKB-UniPathway"/>
</dbReference>
<dbReference type="UniPathway" id="UPA00753"/>
<keyword evidence="5 12" id="KW-0812">Transmembrane</keyword>
<evidence type="ECO:0000256" key="9">
    <source>
        <dbReference type="ARBA" id="ARBA00023136"/>
    </source>
</evidence>
<comment type="subcellular location">
    <subcellularLocation>
        <location evidence="1">Endomembrane system</location>
        <topology evidence="1">Multi-pass membrane protein</topology>
    </subcellularLocation>
</comment>
<keyword evidence="14" id="KW-1185">Reference proteome</keyword>
<keyword evidence="3" id="KW-0808">Transferase</keyword>
<dbReference type="Gene3D" id="1.20.120.1630">
    <property type="match status" value="1"/>
</dbReference>
<feature type="transmembrane region" description="Helical" evidence="12">
    <location>
        <begin position="6"/>
        <end position="23"/>
    </location>
</feature>
<dbReference type="InterPro" id="IPR052527">
    <property type="entry name" value="Metal_cation-efflux_comp"/>
</dbReference>
<keyword evidence="9 12" id="KW-0472">Membrane</keyword>
<keyword evidence="11" id="KW-1208">Phospholipid metabolism</keyword>
<sequence>MWTPNFSLIEFFISACVLSMAISNARNFKKARSTGDTKGGKITRMPSGNPKTMNILNHAMTAILLPFTLYHIIFFGIGEPSWMKLWLDDWLQVPVWLRAVAGVTLALSGPVTGWILETLGRDYAPIGVREKPSIVDKGPYAIVRHPLYGFAVLFSPCVFLALDNPLLIVHIPWVTVLYLIKVKVYEEPMLLDVFGKDYADYMKRVRWALIPGVL</sequence>
<feature type="transmembrane region" description="Helical" evidence="12">
    <location>
        <begin position="55"/>
        <end position="75"/>
    </location>
</feature>
<protein>
    <recommendedName>
        <fullName evidence="15">Protein-S-isoprenylcysteine O-methyltransferase</fullName>
    </recommendedName>
</protein>
<proteinExistence type="predicted"/>
<keyword evidence="3" id="KW-0489">Methyltransferase</keyword>
<dbReference type="EMBL" id="ML119690">
    <property type="protein sequence ID" value="RPA80218.1"/>
    <property type="molecule type" value="Genomic_DNA"/>
</dbReference>
<keyword evidence="10" id="KW-0594">Phospholipid biosynthesis</keyword>
<evidence type="ECO:0000256" key="4">
    <source>
        <dbReference type="ARBA" id="ARBA00022691"/>
    </source>
</evidence>
<dbReference type="Proteomes" id="UP000275078">
    <property type="component" value="Unassembled WGS sequence"/>
</dbReference>
<dbReference type="PANTHER" id="PTHR43847">
    <property type="entry name" value="BLL3993 PROTEIN"/>
    <property type="match status" value="1"/>
</dbReference>
<dbReference type="InterPro" id="IPR007318">
    <property type="entry name" value="Phopholipid_MeTrfase"/>
</dbReference>
<gene>
    <name evidence="13" type="ORF">BJ508DRAFT_327531</name>
</gene>
<dbReference type="GO" id="GO:0008168">
    <property type="term" value="F:methyltransferase activity"/>
    <property type="evidence" value="ECO:0007669"/>
    <property type="project" value="UniProtKB-KW"/>
</dbReference>
<evidence type="ECO:0000256" key="10">
    <source>
        <dbReference type="ARBA" id="ARBA00023209"/>
    </source>
</evidence>
<dbReference type="STRING" id="1160509.A0A3N4I6A6"/>
<keyword evidence="2" id="KW-0444">Lipid biosynthesis</keyword>